<gene>
    <name evidence="3" type="primary">Nbla00301</name>
    <name evidence="4" type="ORF">hCG_1643615</name>
</gene>
<reference evidence="4" key="1">
    <citation type="journal article" date="2001" name="Science">
        <title>The sequence of the human genome.</title>
        <authorList>
            <person name="Venter J.C."/>
            <person name="Adams M.D."/>
            <person name="Myers E.W."/>
            <person name="Li P.W."/>
            <person name="Mural R.J."/>
            <person name="Sutton G.G."/>
            <person name="Smith H.O."/>
            <person name="Yandell M."/>
            <person name="Evans C.A."/>
            <person name="Holt R.A."/>
            <person name="Gocayne J.D."/>
            <person name="Amanatides P."/>
            <person name="Ballew R.M."/>
            <person name="Huson D.H."/>
            <person name="Wortman J.R."/>
            <person name="Zhang Q."/>
            <person name="Kodira C.D."/>
            <person name="Zheng X.H."/>
            <person name="Chen L."/>
            <person name="Skupski M."/>
            <person name="Subramanian G."/>
            <person name="Thomas P.D."/>
            <person name="Zhang J."/>
            <person name="Gabor Miklos G.L."/>
            <person name="Nelson C."/>
            <person name="Broder S."/>
            <person name="Clark A.G."/>
            <person name="Nadeau J."/>
            <person name="McKusick V.A."/>
            <person name="Zinder N."/>
            <person name="Levine A.J."/>
            <person name="Roberts R.J."/>
            <person name="Simon M."/>
            <person name="Slayman C."/>
            <person name="Hunkapiller M."/>
            <person name="Bolanos R."/>
            <person name="Delcher A."/>
            <person name="Dew I."/>
            <person name="Fasulo D."/>
            <person name="Flanigan M."/>
            <person name="Florea L."/>
            <person name="Halpern A."/>
            <person name="Hannenhalli S."/>
            <person name="Kravitz S."/>
            <person name="Levy S."/>
            <person name="Mobarry C."/>
            <person name="Reinert K."/>
            <person name="Remington K."/>
            <person name="Abu-Threideh J."/>
            <person name="Beasley E."/>
            <person name="Biddick K."/>
            <person name="Bonazzi V."/>
            <person name="Brandon R."/>
            <person name="Cargill M."/>
            <person name="Chandramouliswaran I."/>
            <person name="Charlab R."/>
            <person name="Chaturvedi K."/>
            <person name="Deng Z."/>
            <person name="Di Francesco V."/>
            <person name="Dunn P."/>
            <person name="Eilbeck K."/>
            <person name="Evangelista C."/>
            <person name="Gabrielian A.E."/>
            <person name="Gan W."/>
            <person name="Ge W."/>
            <person name="Gong F."/>
            <person name="Gu Z."/>
            <person name="Guan P."/>
            <person name="Heiman T.J."/>
            <person name="Higgins M.E."/>
            <person name="Ji R.R."/>
            <person name="Ke Z."/>
            <person name="Ketchum K.A."/>
            <person name="Lai Z."/>
            <person name="Lei Y."/>
            <person name="Li Z."/>
            <person name="Li J."/>
            <person name="Liang Y."/>
            <person name="Lin X."/>
            <person name="Lu F."/>
            <person name="Merkulov G.V."/>
            <person name="Milshina N."/>
            <person name="Moore H.M."/>
            <person name="Naik A.K."/>
            <person name="Narayan V.A."/>
            <person name="Neelam B."/>
            <person name="Nusskern D."/>
            <person name="Rusch D.B."/>
            <person name="Salzberg S."/>
            <person name="Shao W."/>
            <person name="Shue B."/>
            <person name="Sun J."/>
            <person name="Wang Z."/>
            <person name="Wang A."/>
            <person name="Wang X."/>
            <person name="Wang J."/>
            <person name="Wei M."/>
            <person name="Wides R."/>
            <person name="Xiao C."/>
            <person name="Yan C."/>
            <person name="Yao A."/>
            <person name="Ye J."/>
            <person name="Zhan M."/>
            <person name="Zhang W."/>
            <person name="Zhang H."/>
            <person name="Zhao Q."/>
            <person name="Zheng L."/>
            <person name="Zhong F."/>
            <person name="Zhong W."/>
            <person name="Zhu S."/>
            <person name="Zhao S."/>
            <person name="Gilbert D."/>
            <person name="Baumhueter S."/>
            <person name="Spier G."/>
            <person name="Carter C."/>
            <person name="Cravchik A."/>
            <person name="Woodage T."/>
            <person name="Ali F."/>
            <person name="An H."/>
            <person name="Awe A."/>
            <person name="Baldwin D."/>
            <person name="Baden H."/>
            <person name="Barnstead M."/>
            <person name="Barrow I."/>
            <person name="Beeson K."/>
            <person name="Busam D."/>
            <person name="Carver A."/>
            <person name="Center A."/>
            <person name="Cheng M.L."/>
            <person name="Curry L."/>
            <person name="Danaher S."/>
            <person name="Davenport L."/>
            <person name="Desilets R."/>
            <person name="Dietz S."/>
            <person name="Dodson K."/>
            <person name="Doup L."/>
            <person name="Ferriera S."/>
            <person name="Garg N."/>
            <person name="Gluecksmann A."/>
            <person name="Hart B."/>
            <person name="Haynes J."/>
            <person name="Haynes C."/>
            <person name="Heiner C."/>
            <person name="Hladun S."/>
            <person name="Hostin D."/>
            <person name="Houck J."/>
            <person name="Howland T."/>
            <person name="Ibegwam C."/>
            <person name="Johnson J."/>
            <person name="Kalush F."/>
            <person name="Kline L."/>
            <person name="Koduru S."/>
            <person name="Love A."/>
            <person name="Mann F."/>
            <person name="May D."/>
            <person name="McCawley S."/>
            <person name="McIntosh T."/>
            <person name="McMullen I."/>
            <person name="Moy M."/>
            <person name="Moy L."/>
            <person name="Murphy B."/>
            <person name="Nelson K."/>
            <person name="Pfannkoch C."/>
            <person name="Pratts E."/>
            <person name="Puri V."/>
            <person name="Qureshi H."/>
            <person name="Reardon M."/>
            <person name="Rodriguez R."/>
            <person name="Rogers Y.H."/>
            <person name="Romblad D."/>
            <person name="Ruhfel B."/>
            <person name="Scott R."/>
            <person name="Sitter C."/>
            <person name="Smallwood M."/>
            <person name="Stewart E."/>
            <person name="Strong R."/>
            <person name="Suh E."/>
            <person name="Thomas R."/>
            <person name="Tint N.N."/>
            <person name="Tse S."/>
            <person name="Vech C."/>
            <person name="Wang G."/>
            <person name="Wetter J."/>
            <person name="Williams S."/>
            <person name="Williams M."/>
            <person name="Windsor S."/>
            <person name="Winn-Deen E."/>
            <person name="Wolfe K."/>
            <person name="Zaveri J."/>
            <person name="Zaveri K."/>
            <person name="Abril J.F."/>
            <person name="Guigo R."/>
            <person name="Campbell M.J."/>
            <person name="Sjolander K.V."/>
            <person name="Karlak B."/>
            <person name="Kejariwal A."/>
            <person name="Mi H."/>
            <person name="Lazareva B."/>
            <person name="Hatton T."/>
            <person name="Narechania A."/>
            <person name="Diemer K."/>
            <person name="Muruganujan A."/>
            <person name="Guo N."/>
            <person name="Sato S."/>
            <person name="Bafna V."/>
            <person name="Istrail S."/>
            <person name="Lippert R."/>
            <person name="Schwartz R."/>
            <person name="Walenz B."/>
            <person name="Yooseph S."/>
            <person name="Allen D."/>
            <person name="Basu A."/>
            <person name="Baxendale J."/>
            <person name="Blick L."/>
            <person name="Caminha M."/>
            <person name="Carnes-Stine J."/>
            <person name="Caulk P."/>
            <person name="Chiang Y.H."/>
            <person name="Coyne M."/>
            <person name="Dahlke C."/>
            <person name="Mays A."/>
            <person name="Dombroski M."/>
            <person name="Donnelly M."/>
            <person name="Ely D."/>
            <person name="Esparham S."/>
            <person name="Fosler C."/>
            <person name="Gire H."/>
            <person name="Glanowski S."/>
            <person name="Glasser K."/>
            <person name="Glodek A."/>
            <person name="Gorokhov M."/>
            <person name="Graham K."/>
            <person name="Gropman B."/>
            <person name="Harris M."/>
            <person name="Heil J."/>
            <person name="Henderson S."/>
            <person name="Hoover J."/>
            <person name="Jennings D."/>
            <person name="Jordan C."/>
            <person name="Jordan J."/>
            <person name="Kasha J."/>
            <person name="Kagan L."/>
            <person name="Kraft C."/>
            <person name="Levitsky A."/>
            <person name="Lewis M."/>
            <person name="Liu X."/>
            <person name="Lopez J."/>
            <person name="Ma D."/>
            <person name="Majoros W."/>
            <person name="McDaniel J."/>
            <person name="Murphy S."/>
            <person name="Newman M."/>
            <person name="Nguyen T."/>
            <person name="Nguyen N."/>
            <person name="Nodell M."/>
            <person name="Pan S."/>
            <person name="Peck J."/>
            <person name="Peterson M."/>
            <person name="Rowe W."/>
            <person name="Sanders R."/>
            <person name="Scott J."/>
            <person name="Simpson M."/>
            <person name="Smith T."/>
            <person name="Sprague A."/>
            <person name="Stockwell T."/>
            <person name="Turner R."/>
            <person name="Venter E."/>
            <person name="Wang M."/>
            <person name="Wen M."/>
            <person name="Wu D."/>
            <person name="Wu M."/>
            <person name="Xia A."/>
            <person name="Zandieh A."/>
            <person name="Zhu X."/>
        </authorList>
    </citation>
    <scope>NUCLEOTIDE SEQUENCE</scope>
</reference>
<reference evidence="2" key="3">
    <citation type="journal article" date="2004" name="Nat. Genet.">
        <title>Complete sequencing and characterization of 21,243 full-length human cDNAs.</title>
        <authorList>
            <person name="Ota T."/>
            <person name="Suzuki Y."/>
            <person name="Nishikawa T."/>
            <person name="Otsuki T."/>
            <person name="Sugiyama T."/>
            <person name="Irie R."/>
            <person name="Wakamatsu A."/>
            <person name="Hayashi K."/>
            <person name="Sato H."/>
            <person name="Nagai K."/>
            <person name="Kimura K."/>
            <person name="Makita H."/>
            <person name="Sekine M."/>
            <person name="Obayashi M."/>
            <person name="Nishi T."/>
            <person name="Shibahara T."/>
            <person name="Tanaka T."/>
            <person name="Ishii S."/>
            <person name="Yamamoto J."/>
            <person name="Saito K."/>
            <person name="Kawai Y."/>
            <person name="Isono Y."/>
            <person name="Nakamura Y."/>
            <person name="Nagahari K."/>
            <person name="Murakami K."/>
            <person name="Yasuda T."/>
            <person name="Iwayanagi T."/>
            <person name="Wagatsuma M."/>
            <person name="Shiratori A."/>
            <person name="Sudo H."/>
            <person name="Hosoiri T."/>
            <person name="Kaku Y."/>
            <person name="Kodaira H."/>
            <person name="Kondo H."/>
            <person name="Sugawara M."/>
            <person name="Takahashi M."/>
            <person name="Kanda K."/>
            <person name="Yokoi T."/>
            <person name="Furuya T."/>
            <person name="Kikkawa E."/>
            <person name="Omura Y."/>
            <person name="Abe K."/>
            <person name="Kamihara K."/>
            <person name="Katsuta N."/>
            <person name="Sato K."/>
            <person name="Tanikawa M."/>
            <person name="Yamazaki M."/>
            <person name="Ninomiya K."/>
            <person name="Ishibashi T."/>
            <person name="Yamashita H."/>
            <person name="Murakawa K."/>
            <person name="Fujimori K."/>
            <person name="Tanai H."/>
            <person name="Kimata M."/>
            <person name="Watanabe M."/>
            <person name="Hiraoka S."/>
            <person name="Chiba Y."/>
            <person name="Ishida S."/>
            <person name="Ono Y."/>
            <person name="Takiguchi S."/>
            <person name="Watanabe S."/>
            <person name="Yosida M."/>
            <person name="Hotuta T."/>
            <person name="Kusano J."/>
            <person name="Kanehori K."/>
            <person name="Takahashi-Fujii A."/>
            <person name="Hara H."/>
            <person name="Tanase T."/>
            <person name="Nomura Y."/>
            <person name="Togiya S."/>
            <person name="Komai F."/>
            <person name="Hara R."/>
            <person name="Takeuchi K."/>
            <person name="Arita M."/>
            <person name="Imose N."/>
            <person name="Musashino K."/>
            <person name="Yuuki H."/>
            <person name="Oshima A."/>
            <person name="Sasaki N."/>
            <person name="Aotsuka S."/>
            <person name="Yoshikawa Y."/>
            <person name="Matsunawa H."/>
            <person name="Ichihara T."/>
            <person name="Shiohata N."/>
            <person name="Sano S."/>
            <person name="Moriya S."/>
            <person name="Momiyama H."/>
            <person name="Satoh N."/>
            <person name="Takami S."/>
            <person name="Terashima Y."/>
            <person name="Suzuki O."/>
            <person name="Nakagawa S."/>
            <person name="Senoh A."/>
            <person name="Mizoguchi H."/>
            <person name="Goto Y."/>
            <person name="Shimizu F."/>
            <person name="Wakebe H."/>
            <person name="Hishigaki H."/>
            <person name="Watanabe T."/>
            <person name="Sugiyama A."/>
            <person name="Takemoto M."/>
            <person name="Kawakami B."/>
            <person name="Yamazaki M."/>
            <person name="Watanabe K."/>
            <person name="Kumagai A."/>
            <person name="Itakura S."/>
            <person name="Fukuzumi Y."/>
            <person name="Fujimori Y."/>
            <person name="Komiyama M."/>
            <person name="Tashiro H."/>
            <person name="Tanigami A."/>
            <person name="Fujiwara T."/>
            <person name="Ono T."/>
            <person name="Yamada K."/>
            <person name="Fujii Y."/>
            <person name="Ozaki K."/>
            <person name="Hirao M."/>
            <person name="Ohmori Y."/>
            <person name="Kawabata A."/>
            <person name="Hikiji T."/>
            <person name="Kobatake N."/>
            <person name="Inagaki H."/>
            <person name="Ikema Y."/>
            <person name="Okamoto S."/>
            <person name="Okitani R."/>
            <person name="Kawakami T."/>
            <person name="Noguchi S."/>
            <person name="Itoh T."/>
            <person name="Shigeta K."/>
            <person name="Senba T."/>
            <person name="Matsumura K."/>
            <person name="Nakajima Y."/>
            <person name="Mizuno T."/>
            <person name="Morinaga M."/>
            <person name="Sasaki M."/>
            <person name="Togashi T."/>
            <person name="Oyama M."/>
            <person name="Hata H."/>
            <person name="Watanabe M."/>
            <person name="Komatsu T."/>
            <person name="Mizushima-Sugano J."/>
            <person name="Satoh T."/>
            <person name="Shirai Y."/>
            <person name="Takahashi Y."/>
            <person name="Nakagawa K."/>
            <person name="Okumura K."/>
            <person name="Nagase T."/>
            <person name="Nomura N."/>
            <person name="Kikuchi H."/>
            <person name="Masuho Y."/>
            <person name="Yamashita R."/>
            <person name="Nakai K."/>
            <person name="Yada T."/>
            <person name="Nakamura Y."/>
            <person name="Ohara O."/>
            <person name="Isogai T."/>
            <person name="Sugano S."/>
        </authorList>
    </citation>
    <scope>NUCLEOTIDE SEQUENCE</scope>
    <source>
        <tissue evidence="2">Whole embryo</tissue>
    </source>
</reference>
<sequence length="143" mass="15066">MWIMTRTWGGQARVNGKIKAPARAGRTVSSCIFSSCLWFLPFRSSCLKTQPDSDACQPASPTRAAALPTRMGGTTPPRCPRAERSRGSTGIARASALAAGGAGVLRGRDQSAIRAATPDLGRQLSSHCDGHWGAPSILVKFSL</sequence>
<name>Q9HAJ2_HUMAN</name>
<reference evidence="3" key="2">
    <citation type="submission" date="2001-12" db="EMBL/GenBank/DDBJ databases">
        <title>A large-scale cloning from oligo-capping cDNA libraries of primary neuroblastoma.</title>
        <authorList>
            <person name="Ohira M."/>
            <person name="Morohashi A."/>
            <person name="Nakagawara A."/>
        </authorList>
    </citation>
    <scope>NUCLEOTIDE SEQUENCE</scope>
</reference>
<accession>Q9HAJ2</accession>
<evidence type="ECO:0000256" key="1">
    <source>
        <dbReference type="SAM" id="MobiDB-lite"/>
    </source>
</evidence>
<feature type="region of interest" description="Disordered" evidence="1">
    <location>
        <begin position="51"/>
        <end position="87"/>
    </location>
</feature>
<evidence type="ECO:0000313" key="2">
    <source>
        <dbReference type="EMBL" id="BAB13853.1"/>
    </source>
</evidence>
<protein>
    <submittedName>
        <fullName evidence="4">HCG1643615, isoform CRA_a</fullName>
    </submittedName>
    <submittedName>
        <fullName evidence="2">cDNA FLJ11539 fis, clone HEMBA1002748</fullName>
    </submittedName>
</protein>
<dbReference type="ChiTaRS" id="HAND2-AS1">
    <property type="organism name" value="human"/>
</dbReference>
<proteinExistence type="evidence at transcript level"/>
<reference evidence="4" key="4">
    <citation type="submission" date="2005-09" db="EMBL/GenBank/DDBJ databases">
        <authorList>
            <person name="Mural R.J."/>
            <person name="Istrail S."/>
            <person name="Sutton G."/>
            <person name="Florea L."/>
            <person name="Halpern A.L."/>
            <person name="Mobarry C.M."/>
            <person name="Lippert R."/>
            <person name="Walenz B."/>
            <person name="Shatkay H."/>
            <person name="Dew I."/>
            <person name="Miller J.R."/>
            <person name="Flanigan M.J."/>
            <person name="Edwards N.J."/>
            <person name="Bolanos R."/>
            <person name="Fasulo D."/>
            <person name="Halldorsson B.V."/>
            <person name="Hannenhalli S."/>
            <person name="Turner R."/>
            <person name="Yooseph S."/>
            <person name="Lu F."/>
            <person name="Nusskern D.R."/>
            <person name="Shue B.C."/>
            <person name="Zheng X.H."/>
            <person name="Zhong F."/>
            <person name="Delcher A.L."/>
            <person name="Huson D.H."/>
            <person name="Kravitz S.A."/>
            <person name="Mouchard L."/>
            <person name="Reinert K."/>
            <person name="Remington K.A."/>
            <person name="Clark A.G."/>
            <person name="Waterman M.S."/>
            <person name="Eichler E.E."/>
            <person name="Adams M.D."/>
            <person name="Hunkapiller M.W."/>
            <person name="Myers E.W."/>
            <person name="Venter J.C."/>
        </authorList>
    </citation>
    <scope>NUCLEOTIDE SEQUENCE</scope>
</reference>
<organism evidence="2">
    <name type="scientific">Homo sapiens</name>
    <name type="common">Human</name>
    <dbReference type="NCBI Taxonomy" id="9606"/>
    <lineage>
        <taxon>Eukaryota</taxon>
        <taxon>Metazoa</taxon>
        <taxon>Chordata</taxon>
        <taxon>Craniata</taxon>
        <taxon>Vertebrata</taxon>
        <taxon>Euteleostomi</taxon>
        <taxon>Mammalia</taxon>
        <taxon>Eutheria</taxon>
        <taxon>Euarchontoglires</taxon>
        <taxon>Primates</taxon>
        <taxon>Haplorrhini</taxon>
        <taxon>Catarrhini</taxon>
        <taxon>Hominidae</taxon>
        <taxon>Homo</taxon>
    </lineage>
</organism>
<dbReference type="EMBL" id="AK021601">
    <property type="protein sequence ID" value="BAB13853.1"/>
    <property type="molecule type" value="mRNA"/>
</dbReference>
<evidence type="ECO:0000313" key="4">
    <source>
        <dbReference type="EMBL" id="EAX04747.1"/>
    </source>
</evidence>
<dbReference type="EMBL" id="CH471056">
    <property type="protein sequence ID" value="EAX04747.1"/>
    <property type="molecule type" value="Genomic_DNA"/>
</dbReference>
<dbReference type="AlphaFoldDB" id="Q9HAJ2"/>
<evidence type="ECO:0000313" key="3">
    <source>
        <dbReference type="EMBL" id="BAE45751.1"/>
    </source>
</evidence>
<dbReference type="EMBL" id="AB075501">
    <property type="protein sequence ID" value="BAE45751.1"/>
    <property type="molecule type" value="mRNA"/>
</dbReference>